<accession>A0A397S7D2</accession>
<dbReference type="Proteomes" id="UP000265703">
    <property type="component" value="Unassembled WGS sequence"/>
</dbReference>
<evidence type="ECO:0000313" key="2">
    <source>
        <dbReference type="EMBL" id="RIA80669.1"/>
    </source>
</evidence>
<keyword evidence="3" id="KW-1185">Reference proteome</keyword>
<sequence length="189" mass="22462">MHYVGGIAIKKMSEQEQTDLYINYHIIDGQQRITTIFILLLAILNSPFLDEKRKKDAETIFYIREILFLEKKRDEEERSKIRLLTNSQIEKIEEEEKEEKEEIFDKIVKKSLDLETLKVKKEEMARDLDLIVDKVKESLMFILIETDTLEDGRKVFENINHPNLVLTQADEIKLFLSARCNKEKFPKEK</sequence>
<protein>
    <recommendedName>
        <fullName evidence="1">GmrSD restriction endonucleases N-terminal domain-containing protein</fullName>
    </recommendedName>
</protein>
<feature type="domain" description="GmrSD restriction endonucleases N-terminal" evidence="1">
    <location>
        <begin position="2"/>
        <end position="174"/>
    </location>
</feature>
<proteinExistence type="predicted"/>
<dbReference type="PANTHER" id="PTHR35149">
    <property type="entry name" value="SLL5132 PROTEIN"/>
    <property type="match status" value="1"/>
</dbReference>
<dbReference type="EMBL" id="QKYT01000921">
    <property type="protein sequence ID" value="RIA80669.1"/>
    <property type="molecule type" value="Genomic_DNA"/>
</dbReference>
<organism evidence="2 3">
    <name type="scientific">Glomus cerebriforme</name>
    <dbReference type="NCBI Taxonomy" id="658196"/>
    <lineage>
        <taxon>Eukaryota</taxon>
        <taxon>Fungi</taxon>
        <taxon>Fungi incertae sedis</taxon>
        <taxon>Mucoromycota</taxon>
        <taxon>Glomeromycotina</taxon>
        <taxon>Glomeromycetes</taxon>
        <taxon>Glomerales</taxon>
        <taxon>Glomeraceae</taxon>
        <taxon>Glomus</taxon>
    </lineage>
</organism>
<name>A0A397S7D2_9GLOM</name>
<evidence type="ECO:0000259" key="1">
    <source>
        <dbReference type="Pfam" id="PF03235"/>
    </source>
</evidence>
<dbReference type="AlphaFoldDB" id="A0A397S7D2"/>
<gene>
    <name evidence="2" type="ORF">C1645_745072</name>
</gene>
<dbReference type="InterPro" id="IPR004919">
    <property type="entry name" value="GmrSD_N"/>
</dbReference>
<comment type="caution">
    <text evidence="2">The sequence shown here is derived from an EMBL/GenBank/DDBJ whole genome shotgun (WGS) entry which is preliminary data.</text>
</comment>
<evidence type="ECO:0000313" key="3">
    <source>
        <dbReference type="Proteomes" id="UP000265703"/>
    </source>
</evidence>
<reference evidence="2 3" key="1">
    <citation type="submission" date="2018-06" db="EMBL/GenBank/DDBJ databases">
        <title>Comparative genomics reveals the genomic features of Rhizophagus irregularis, R. cerebriforme, R. diaphanum and Gigaspora rosea, and their symbiotic lifestyle signature.</title>
        <authorList>
            <person name="Morin E."/>
            <person name="San Clemente H."/>
            <person name="Chen E.C.H."/>
            <person name="De La Providencia I."/>
            <person name="Hainaut M."/>
            <person name="Kuo A."/>
            <person name="Kohler A."/>
            <person name="Murat C."/>
            <person name="Tang N."/>
            <person name="Roy S."/>
            <person name="Loubradou J."/>
            <person name="Henrissat B."/>
            <person name="Grigoriev I.V."/>
            <person name="Corradi N."/>
            <person name="Roux C."/>
            <person name="Martin F.M."/>
        </authorList>
    </citation>
    <scope>NUCLEOTIDE SEQUENCE [LARGE SCALE GENOMIC DNA]</scope>
    <source>
        <strain evidence="2 3">DAOM 227022</strain>
    </source>
</reference>
<dbReference type="PANTHER" id="PTHR35149:SF2">
    <property type="entry name" value="DUF262 DOMAIN-CONTAINING PROTEIN"/>
    <property type="match status" value="1"/>
</dbReference>
<dbReference type="Pfam" id="PF03235">
    <property type="entry name" value="GmrSD_N"/>
    <property type="match status" value="1"/>
</dbReference>